<name>A0A2J6T208_9HELO</name>
<gene>
    <name evidence="10" type="ORF">K444DRAFT_565916</name>
</gene>
<dbReference type="PROSITE" id="PS00218">
    <property type="entry name" value="AMINO_ACID_PERMEASE_1"/>
    <property type="match status" value="1"/>
</dbReference>
<keyword evidence="11" id="KW-1185">Reference proteome</keyword>
<feature type="transmembrane region" description="Helical" evidence="8">
    <location>
        <begin position="202"/>
        <end position="221"/>
    </location>
</feature>
<feature type="transmembrane region" description="Helical" evidence="8">
    <location>
        <begin position="94"/>
        <end position="117"/>
    </location>
</feature>
<dbReference type="Gene3D" id="1.20.1740.10">
    <property type="entry name" value="Amino acid/polyamine transporter I"/>
    <property type="match status" value="1"/>
</dbReference>
<dbReference type="Proteomes" id="UP000235371">
    <property type="component" value="Unassembled WGS sequence"/>
</dbReference>
<feature type="transmembrane region" description="Helical" evidence="8">
    <location>
        <begin position="169"/>
        <end position="190"/>
    </location>
</feature>
<evidence type="ECO:0000256" key="6">
    <source>
        <dbReference type="ARBA" id="ARBA00023136"/>
    </source>
</evidence>
<keyword evidence="4" id="KW-0029">Amino-acid transport</keyword>
<dbReference type="RefSeq" id="XP_024733954.1">
    <property type="nucleotide sequence ID" value="XM_024877115.1"/>
</dbReference>
<evidence type="ECO:0000256" key="2">
    <source>
        <dbReference type="ARBA" id="ARBA00022448"/>
    </source>
</evidence>
<dbReference type="PANTHER" id="PTHR43341">
    <property type="entry name" value="AMINO ACID PERMEASE"/>
    <property type="match status" value="1"/>
</dbReference>
<dbReference type="InterPro" id="IPR004840">
    <property type="entry name" value="Amino_acid_permease_CS"/>
</dbReference>
<sequence>MAESPQKSLQYSDPESDVYGQGKKSEYVTETPTYATDERLGENEEYGEVKELRRGLAQRHIQMIALAGTIGTGLFLGSGKAIARGGPLGAFMGYSFVGVLVTGVVLSIAELSALLPLSGAIIRHAEHFVDPALSFAQGWNVVYSSMVSLPAELTAAAVIVQFWSTINSAVWITVFGILLIGSNLLFVRVYGEMEFTFATLKIMLIVGLNIMALVIVCGGGPDHHAYGFQYWRNPGPFVEYLGIKGDLGHFLGFWTTFSNAIYAYSGIENISIAAAETQSPRRNIPIAAKRIFWRVCIFYILSIFMVGLIVPSNDPNLLHSTGNAAQSPFVIAAKRAGIKVVPSIINFVVLTSAWSAGNSGLLGSSRTLYGMAREGHAPKIFLRTSRMGVPYVAVGFISLFIALGYMSLSSGASVAFGWLQDLVSVAAIIGWMVICTVYLRFYYGCKVQGIDRSELPWKAPFQPYAAWLSLISFIVLLLTGGYAVFIKGHWDNETFVSSYINIPIFIILYFGYKFIKKTKIIPLAEIPIRHFIDIANANPEAPAKPVVGWRRLNILWS</sequence>
<evidence type="ECO:0000256" key="8">
    <source>
        <dbReference type="SAM" id="Phobius"/>
    </source>
</evidence>
<dbReference type="InterPro" id="IPR050524">
    <property type="entry name" value="APC_YAT"/>
</dbReference>
<keyword evidence="2" id="KW-0813">Transport</keyword>
<feature type="transmembrane region" description="Helical" evidence="8">
    <location>
        <begin position="251"/>
        <end position="270"/>
    </location>
</feature>
<dbReference type="GO" id="GO:0015171">
    <property type="term" value="F:amino acid transmembrane transporter activity"/>
    <property type="evidence" value="ECO:0007669"/>
    <property type="project" value="TreeGrafter"/>
</dbReference>
<evidence type="ECO:0000256" key="3">
    <source>
        <dbReference type="ARBA" id="ARBA00022692"/>
    </source>
</evidence>
<evidence type="ECO:0000256" key="1">
    <source>
        <dbReference type="ARBA" id="ARBA00004141"/>
    </source>
</evidence>
<feature type="transmembrane region" description="Helical" evidence="8">
    <location>
        <begin position="464"/>
        <end position="486"/>
    </location>
</feature>
<dbReference type="OrthoDB" id="3900342at2759"/>
<feature type="transmembrane region" description="Helical" evidence="8">
    <location>
        <begin position="498"/>
        <end position="515"/>
    </location>
</feature>
<dbReference type="AlphaFoldDB" id="A0A2J6T208"/>
<dbReference type="InParanoid" id="A0A2J6T208"/>
<keyword evidence="6 8" id="KW-0472">Membrane</keyword>
<dbReference type="InterPro" id="IPR004841">
    <property type="entry name" value="AA-permease/SLC12A_dom"/>
</dbReference>
<evidence type="ECO:0000313" key="10">
    <source>
        <dbReference type="EMBL" id="PMD57050.1"/>
    </source>
</evidence>
<protein>
    <submittedName>
        <fullName evidence="10">Amino acid permease-like protein</fullName>
    </submittedName>
</protein>
<feature type="region of interest" description="Disordered" evidence="7">
    <location>
        <begin position="1"/>
        <end position="33"/>
    </location>
</feature>
<dbReference type="FunFam" id="1.20.1740.10:FF:000006">
    <property type="entry name" value="General amino acid permease"/>
    <property type="match status" value="1"/>
</dbReference>
<dbReference type="PIRSF" id="PIRSF006060">
    <property type="entry name" value="AA_transporter"/>
    <property type="match status" value="1"/>
</dbReference>
<dbReference type="PANTHER" id="PTHR43341:SF18">
    <property type="entry name" value="AMINO ACID PERMEASE_ SLC12A DOMAIN-CONTAINING PROTEIN"/>
    <property type="match status" value="1"/>
</dbReference>
<feature type="transmembrane region" description="Helical" evidence="8">
    <location>
        <begin position="138"/>
        <end position="163"/>
    </location>
</feature>
<feature type="transmembrane region" description="Helical" evidence="8">
    <location>
        <begin position="344"/>
        <end position="369"/>
    </location>
</feature>
<evidence type="ECO:0000259" key="9">
    <source>
        <dbReference type="Pfam" id="PF00324"/>
    </source>
</evidence>
<feature type="transmembrane region" description="Helical" evidence="8">
    <location>
        <begin position="422"/>
        <end position="443"/>
    </location>
</feature>
<feature type="transmembrane region" description="Helical" evidence="8">
    <location>
        <begin position="389"/>
        <end position="416"/>
    </location>
</feature>
<organism evidence="10 11">
    <name type="scientific">Hyaloscypha bicolor E</name>
    <dbReference type="NCBI Taxonomy" id="1095630"/>
    <lineage>
        <taxon>Eukaryota</taxon>
        <taxon>Fungi</taxon>
        <taxon>Dikarya</taxon>
        <taxon>Ascomycota</taxon>
        <taxon>Pezizomycotina</taxon>
        <taxon>Leotiomycetes</taxon>
        <taxon>Helotiales</taxon>
        <taxon>Hyaloscyphaceae</taxon>
        <taxon>Hyaloscypha</taxon>
        <taxon>Hyaloscypha bicolor</taxon>
    </lineage>
</organism>
<dbReference type="Pfam" id="PF00324">
    <property type="entry name" value="AA_permease"/>
    <property type="match status" value="1"/>
</dbReference>
<accession>A0A2J6T208</accession>
<feature type="transmembrane region" description="Helical" evidence="8">
    <location>
        <begin position="291"/>
        <end position="310"/>
    </location>
</feature>
<reference evidence="10 11" key="1">
    <citation type="submission" date="2016-04" db="EMBL/GenBank/DDBJ databases">
        <title>A degradative enzymes factory behind the ericoid mycorrhizal symbiosis.</title>
        <authorList>
            <consortium name="DOE Joint Genome Institute"/>
            <person name="Martino E."/>
            <person name="Morin E."/>
            <person name="Grelet G."/>
            <person name="Kuo A."/>
            <person name="Kohler A."/>
            <person name="Daghino S."/>
            <person name="Barry K."/>
            <person name="Choi C."/>
            <person name="Cichocki N."/>
            <person name="Clum A."/>
            <person name="Copeland A."/>
            <person name="Hainaut M."/>
            <person name="Haridas S."/>
            <person name="Labutti K."/>
            <person name="Lindquist E."/>
            <person name="Lipzen A."/>
            <person name="Khouja H.-R."/>
            <person name="Murat C."/>
            <person name="Ohm R."/>
            <person name="Olson A."/>
            <person name="Spatafora J."/>
            <person name="Veneault-Fourrey C."/>
            <person name="Henrissat B."/>
            <person name="Grigoriev I."/>
            <person name="Martin F."/>
            <person name="Perotto S."/>
        </authorList>
    </citation>
    <scope>NUCLEOTIDE SEQUENCE [LARGE SCALE GENOMIC DNA]</scope>
    <source>
        <strain evidence="10 11">E</strain>
    </source>
</reference>
<comment type="subcellular location">
    <subcellularLocation>
        <location evidence="1">Membrane</location>
        <topology evidence="1">Multi-pass membrane protein</topology>
    </subcellularLocation>
</comment>
<keyword evidence="5 8" id="KW-1133">Transmembrane helix</keyword>
<dbReference type="STRING" id="1095630.A0A2J6T208"/>
<proteinExistence type="predicted"/>
<evidence type="ECO:0000256" key="4">
    <source>
        <dbReference type="ARBA" id="ARBA00022970"/>
    </source>
</evidence>
<feature type="domain" description="Amino acid permease/ SLC12A" evidence="9">
    <location>
        <begin position="60"/>
        <end position="520"/>
    </location>
</feature>
<dbReference type="GO" id="GO:0016020">
    <property type="term" value="C:membrane"/>
    <property type="evidence" value="ECO:0007669"/>
    <property type="project" value="UniProtKB-SubCell"/>
</dbReference>
<feature type="compositionally biased region" description="Polar residues" evidence="7">
    <location>
        <begin position="1"/>
        <end position="13"/>
    </location>
</feature>
<dbReference type="GeneID" id="36585192"/>
<feature type="transmembrane region" description="Helical" evidence="8">
    <location>
        <begin position="63"/>
        <end position="82"/>
    </location>
</feature>
<keyword evidence="3 8" id="KW-0812">Transmembrane</keyword>
<evidence type="ECO:0000256" key="5">
    <source>
        <dbReference type="ARBA" id="ARBA00022989"/>
    </source>
</evidence>
<evidence type="ECO:0000256" key="7">
    <source>
        <dbReference type="SAM" id="MobiDB-lite"/>
    </source>
</evidence>
<dbReference type="EMBL" id="KZ613847">
    <property type="protein sequence ID" value="PMD57050.1"/>
    <property type="molecule type" value="Genomic_DNA"/>
</dbReference>
<evidence type="ECO:0000313" key="11">
    <source>
        <dbReference type="Proteomes" id="UP000235371"/>
    </source>
</evidence>